<feature type="compositionally biased region" description="Basic residues" evidence="1">
    <location>
        <begin position="34"/>
        <end position="47"/>
    </location>
</feature>
<comment type="caution">
    <text evidence="3">The sequence shown here is derived from an EMBL/GenBank/DDBJ whole genome shotgun (WGS) entry which is preliminary data.</text>
</comment>
<feature type="transmembrane region" description="Helical" evidence="2">
    <location>
        <begin position="261"/>
        <end position="280"/>
    </location>
</feature>
<organism evidence="3 4">
    <name type="scientific">Seiridium cardinale</name>
    <dbReference type="NCBI Taxonomy" id="138064"/>
    <lineage>
        <taxon>Eukaryota</taxon>
        <taxon>Fungi</taxon>
        <taxon>Dikarya</taxon>
        <taxon>Ascomycota</taxon>
        <taxon>Pezizomycotina</taxon>
        <taxon>Sordariomycetes</taxon>
        <taxon>Xylariomycetidae</taxon>
        <taxon>Amphisphaeriales</taxon>
        <taxon>Sporocadaceae</taxon>
        <taxon>Seiridium</taxon>
    </lineage>
</organism>
<keyword evidence="4" id="KW-1185">Reference proteome</keyword>
<evidence type="ECO:0000313" key="4">
    <source>
        <dbReference type="Proteomes" id="UP001465668"/>
    </source>
</evidence>
<evidence type="ECO:0000313" key="3">
    <source>
        <dbReference type="EMBL" id="KAK9776900.1"/>
    </source>
</evidence>
<evidence type="ECO:0000256" key="1">
    <source>
        <dbReference type="SAM" id="MobiDB-lite"/>
    </source>
</evidence>
<feature type="region of interest" description="Disordered" evidence="1">
    <location>
        <begin position="34"/>
        <end position="128"/>
    </location>
</feature>
<keyword evidence="2" id="KW-0812">Transmembrane</keyword>
<dbReference type="EMBL" id="JARVKM010000024">
    <property type="protein sequence ID" value="KAK9776900.1"/>
    <property type="molecule type" value="Genomic_DNA"/>
</dbReference>
<sequence>MADHGGDSTRSAYPQRPRHQISRSITEMNTSRLHRHHGHHLLQRRHQDRNSDRTPQSATPYLQMPARGSLDLPRSEDLTPYLLSSAEQSRRTSMLPSGPEDSSTVAPNDTVTSTEQQRQVQREQAAQRTNGLRKSLLELNTFSLATTRRLDDAYYAVLEKLSTLQSTVVGIKELATMSRETNETFKTDSKALVTEIESQLDAFGQFDEQQKHIENLQSRIYTGRQKVQQLSERVDIVRERVESWERADREWQERTRRRLKVLWVITSTLVMVMLLLYLGAQYASLEVGTMKDKISEMMSSNSSGIPYSDELTNGSRVSEHLSQDIRAALNQSRGAGGAVEEETLRALDEL</sequence>
<evidence type="ECO:0000256" key="2">
    <source>
        <dbReference type="SAM" id="Phobius"/>
    </source>
</evidence>
<feature type="region of interest" description="Disordered" evidence="1">
    <location>
        <begin position="1"/>
        <end position="22"/>
    </location>
</feature>
<gene>
    <name evidence="3" type="ORF">SCAR479_06301</name>
</gene>
<feature type="compositionally biased region" description="Polar residues" evidence="1">
    <location>
        <begin position="85"/>
        <end position="109"/>
    </location>
</feature>
<keyword evidence="2" id="KW-0472">Membrane</keyword>
<keyword evidence="2" id="KW-1133">Transmembrane helix</keyword>
<name>A0ABR2XT83_9PEZI</name>
<feature type="compositionally biased region" description="Low complexity" evidence="1">
    <location>
        <begin position="110"/>
        <end position="128"/>
    </location>
</feature>
<proteinExistence type="predicted"/>
<accession>A0ABR2XT83</accession>
<protein>
    <submittedName>
        <fullName evidence="3">Uncharacterized protein</fullName>
    </submittedName>
</protein>
<dbReference type="Proteomes" id="UP001465668">
    <property type="component" value="Unassembled WGS sequence"/>
</dbReference>
<reference evidence="3 4" key="1">
    <citation type="submission" date="2024-02" db="EMBL/GenBank/DDBJ databases">
        <title>First draft genome assembly of two strains of Seiridium cardinale.</title>
        <authorList>
            <person name="Emiliani G."/>
            <person name="Scali E."/>
        </authorList>
    </citation>
    <scope>NUCLEOTIDE SEQUENCE [LARGE SCALE GENOMIC DNA]</scope>
    <source>
        <strain evidence="3 4">BM-138-000479</strain>
    </source>
</reference>